<reference evidence="3" key="2">
    <citation type="submission" date="2020-09" db="EMBL/GenBank/DDBJ databases">
        <authorList>
            <person name="Sun Q."/>
            <person name="Zhou Y."/>
        </authorList>
    </citation>
    <scope>NUCLEOTIDE SEQUENCE</scope>
    <source>
        <strain evidence="3">CGMCC 1.16067</strain>
    </source>
</reference>
<dbReference type="EMBL" id="BMKQ01000001">
    <property type="protein sequence ID" value="GGF56501.1"/>
    <property type="molecule type" value="Genomic_DNA"/>
</dbReference>
<evidence type="ECO:0000313" key="4">
    <source>
        <dbReference type="Proteomes" id="UP000649179"/>
    </source>
</evidence>
<protein>
    <submittedName>
        <fullName evidence="3">Lipoprotein LpqB</fullName>
    </submittedName>
</protein>
<dbReference type="Pfam" id="PF25976">
    <property type="entry name" value="LpqB_N"/>
    <property type="match status" value="1"/>
</dbReference>
<dbReference type="InterPro" id="IPR059026">
    <property type="entry name" value="LpqB_N"/>
</dbReference>
<dbReference type="AlphaFoldDB" id="A0A917F9Z9"/>
<comment type="caution">
    <text evidence="3">The sequence shown here is derived from an EMBL/GenBank/DDBJ whole genome shotgun (WGS) entry which is preliminary data.</text>
</comment>
<dbReference type="SMART" id="SM00909">
    <property type="entry name" value="Germane"/>
    <property type="match status" value="1"/>
</dbReference>
<evidence type="ECO:0000259" key="2">
    <source>
        <dbReference type="SMART" id="SM00909"/>
    </source>
</evidence>
<dbReference type="Pfam" id="PF10647">
    <property type="entry name" value="Gmad1"/>
    <property type="match status" value="1"/>
</dbReference>
<keyword evidence="3" id="KW-0449">Lipoprotein</keyword>
<feature type="domain" description="GerMN" evidence="2">
    <location>
        <begin position="192"/>
        <end position="289"/>
    </location>
</feature>
<feature type="region of interest" description="Disordered" evidence="1">
    <location>
        <begin position="24"/>
        <end position="46"/>
    </location>
</feature>
<sequence length="576" mass="60662">MVLALLVCLTGCGVLPTSGAVRHVGQTRSPDGDVSARFMPPGPSRGDSVEEVVSGFLVAMTGNPVGIPVARRFLDTGSQETWRPSQAIIAYDSVKVAASSTVGKATVTLGGVRRFDARGGWLGGSETTTQQLTMRLSVEDAEWRVTDPPDALVVPSWYFSEHYRPLSLYFLDQTGRTLVPNRVFVPRGDDAPTALVRGLLGGPGAVLAPVTRTAIPRGTELELSVVVRDGVAEVTLSGPIASLPAPRLAQALAQFTTTLRQVPSIRRVRLLSRDAALTLPNGQRSVSVDYGARLSPRIDGSDDAVFGLRGRRLVAGGGEGSPVDGPFGSGALDLRSVAVGITADRAVGVGTDGRSVLTAPLGRQAAASPVRRIYTGTDVLRPATDMFDRTWLVDRRRGGARVLVVGTDGVRTVQVPGVTGQRVTAFLISRDGTRLVALVDGRRLTSNLLLRDRGGGVRRVLGARPVPGVPSELGRLVDLSWFGPSDVAVLGRPSAGISEVTFATVDGSPGDPDVVPPDTWRGEAVGLAGSYDPSLPLFLVVPDDRAGRRVLVLDGSSHRWRDSGLRPGLEAPTYVG</sequence>
<organism evidence="3 4">
    <name type="scientific">Marmoricola endophyticus</name>
    <dbReference type="NCBI Taxonomy" id="2040280"/>
    <lineage>
        <taxon>Bacteria</taxon>
        <taxon>Bacillati</taxon>
        <taxon>Actinomycetota</taxon>
        <taxon>Actinomycetes</taxon>
        <taxon>Propionibacteriales</taxon>
        <taxon>Nocardioidaceae</taxon>
        <taxon>Marmoricola</taxon>
    </lineage>
</organism>
<dbReference type="InterPro" id="IPR018910">
    <property type="entry name" value="LpqB_C"/>
</dbReference>
<evidence type="ECO:0000256" key="1">
    <source>
        <dbReference type="SAM" id="MobiDB-lite"/>
    </source>
</evidence>
<gene>
    <name evidence="3" type="primary">lpqB</name>
    <name evidence="3" type="ORF">GCM10011519_33060</name>
</gene>
<dbReference type="InterPro" id="IPR019606">
    <property type="entry name" value="GerMN"/>
</dbReference>
<dbReference type="Pfam" id="PF10646">
    <property type="entry name" value="Germane"/>
    <property type="match status" value="1"/>
</dbReference>
<dbReference type="Proteomes" id="UP000649179">
    <property type="component" value="Unassembled WGS sequence"/>
</dbReference>
<accession>A0A917F9Z9</accession>
<evidence type="ECO:0000313" key="3">
    <source>
        <dbReference type="EMBL" id="GGF56501.1"/>
    </source>
</evidence>
<reference evidence="3" key="1">
    <citation type="journal article" date="2014" name="Int. J. Syst. Evol. Microbiol.">
        <title>Complete genome sequence of Corynebacterium casei LMG S-19264T (=DSM 44701T), isolated from a smear-ripened cheese.</title>
        <authorList>
            <consortium name="US DOE Joint Genome Institute (JGI-PGF)"/>
            <person name="Walter F."/>
            <person name="Albersmeier A."/>
            <person name="Kalinowski J."/>
            <person name="Ruckert C."/>
        </authorList>
    </citation>
    <scope>NUCLEOTIDE SEQUENCE</scope>
    <source>
        <strain evidence="3">CGMCC 1.16067</strain>
    </source>
</reference>
<proteinExistence type="predicted"/>
<name>A0A917F9Z9_9ACTN</name>
<keyword evidence="4" id="KW-1185">Reference proteome</keyword>